<evidence type="ECO:0000313" key="2">
    <source>
        <dbReference type="EMBL" id="SCY90582.1"/>
    </source>
</evidence>
<dbReference type="OrthoDB" id="9774907at2"/>
<dbReference type="Pfam" id="PF18723">
    <property type="entry name" value="HMUDK_hel"/>
    <property type="match status" value="1"/>
</dbReference>
<accession>A0A1G5JQ87</accession>
<name>A0A1G5JQ87_9BACT</name>
<gene>
    <name evidence="2" type="ORF">SAMN05216233_14010</name>
</gene>
<dbReference type="Proteomes" id="UP000198870">
    <property type="component" value="Unassembled WGS sequence"/>
</dbReference>
<organism evidence="2 3">
    <name type="scientific">Desulfoluna spongiiphila</name>
    <dbReference type="NCBI Taxonomy" id="419481"/>
    <lineage>
        <taxon>Bacteria</taxon>
        <taxon>Pseudomonadati</taxon>
        <taxon>Thermodesulfobacteriota</taxon>
        <taxon>Desulfobacteria</taxon>
        <taxon>Desulfobacterales</taxon>
        <taxon>Desulfolunaceae</taxon>
        <taxon>Desulfoluna</taxon>
    </lineage>
</organism>
<proteinExistence type="predicted"/>
<sequence length="321" mass="38706">MLRIREEAFKWYLYFMQERMNIFWERNNKKNHFMSSLTNDSILSEYKFTNVYRVCDRVSQYLVKNVIYSDKDKFIPKDQILRVLLFKIFNRIDTWQYLENRLGTIKFDNFDEKYISLLLEERIKKQPIFSAAYLMTGTHSTYSSGFIYKHEKWLHMLKTEIMNDEIVDRILNSRSLSELYEILINCTFIGPFLAYQYAIDLNYTEIINFDENSFVMAGIGAIRGIKKCFIDIGKYSYEDVIKYTADNMEFFREKYGYSFKNLYGRAPTLIDLQNCYCETDKYLRVKMPDLIVGNKRIKQKFKRKSDEIDFLFPPKWNLTLD</sequence>
<dbReference type="RefSeq" id="WP_092215938.1">
    <property type="nucleotide sequence ID" value="NZ_FMUX01000040.1"/>
</dbReference>
<feature type="domain" description="5-hmdU DNA kinase helical" evidence="1">
    <location>
        <begin position="7"/>
        <end position="289"/>
    </location>
</feature>
<evidence type="ECO:0000313" key="3">
    <source>
        <dbReference type="Proteomes" id="UP000198870"/>
    </source>
</evidence>
<dbReference type="InterPro" id="IPR040684">
    <property type="entry name" value="HMUDK_hel"/>
</dbReference>
<keyword evidence="3" id="KW-1185">Reference proteome</keyword>
<evidence type="ECO:0000259" key="1">
    <source>
        <dbReference type="Pfam" id="PF18723"/>
    </source>
</evidence>
<reference evidence="2 3" key="1">
    <citation type="submission" date="2016-10" db="EMBL/GenBank/DDBJ databases">
        <authorList>
            <person name="de Groot N.N."/>
        </authorList>
    </citation>
    <scope>NUCLEOTIDE SEQUENCE [LARGE SCALE GENOMIC DNA]</scope>
    <source>
        <strain evidence="2 3">AA1</strain>
    </source>
</reference>
<dbReference type="AlphaFoldDB" id="A0A1G5JQ87"/>
<dbReference type="STRING" id="419481.SAMN05216233_14010"/>
<protein>
    <recommendedName>
        <fullName evidence="1">5-hmdU DNA kinase helical domain-containing protein</fullName>
    </recommendedName>
</protein>
<dbReference type="EMBL" id="FMUX01000040">
    <property type="protein sequence ID" value="SCY90582.1"/>
    <property type="molecule type" value="Genomic_DNA"/>
</dbReference>